<keyword evidence="5" id="KW-1185">Reference proteome</keyword>
<evidence type="ECO:0008006" key="6">
    <source>
        <dbReference type="Google" id="ProtNLM"/>
    </source>
</evidence>
<proteinExistence type="predicted"/>
<dbReference type="Proteomes" id="UP001501222">
    <property type="component" value="Unassembled WGS sequence"/>
</dbReference>
<name>A0ABP6X8P5_9ACTN</name>
<dbReference type="SUPFAM" id="SSF55347">
    <property type="entry name" value="Glyceraldehyde-3-phosphate dehydrogenase-like, C-terminal domain"/>
    <property type="match status" value="1"/>
</dbReference>
<comment type="caution">
    <text evidence="4">The sequence shown here is derived from an EMBL/GenBank/DDBJ whole genome shotgun (WGS) entry which is preliminary data.</text>
</comment>
<dbReference type="InterPro" id="IPR055170">
    <property type="entry name" value="GFO_IDH_MocA-like_dom"/>
</dbReference>
<dbReference type="EMBL" id="BAABAA010000003">
    <property type="protein sequence ID" value="GAA3561379.1"/>
    <property type="molecule type" value="Genomic_DNA"/>
</dbReference>
<evidence type="ECO:0000313" key="5">
    <source>
        <dbReference type="Proteomes" id="UP001501222"/>
    </source>
</evidence>
<feature type="domain" description="GFO/IDH/MocA-like oxidoreductase" evidence="3">
    <location>
        <begin position="142"/>
        <end position="260"/>
    </location>
</feature>
<dbReference type="Pfam" id="PF22725">
    <property type="entry name" value="GFO_IDH_MocA_C3"/>
    <property type="match status" value="1"/>
</dbReference>
<dbReference type="PANTHER" id="PTHR43818">
    <property type="entry name" value="BCDNA.GH03377"/>
    <property type="match status" value="1"/>
</dbReference>
<keyword evidence="1" id="KW-0560">Oxidoreductase</keyword>
<evidence type="ECO:0000313" key="4">
    <source>
        <dbReference type="EMBL" id="GAA3561379.1"/>
    </source>
</evidence>
<evidence type="ECO:0000259" key="3">
    <source>
        <dbReference type="Pfam" id="PF22725"/>
    </source>
</evidence>
<feature type="domain" description="Gfo/Idh/MocA-like oxidoreductase N-terminal" evidence="2">
    <location>
        <begin position="16"/>
        <end position="127"/>
    </location>
</feature>
<dbReference type="InterPro" id="IPR036291">
    <property type="entry name" value="NAD(P)-bd_dom_sf"/>
</dbReference>
<evidence type="ECO:0000256" key="1">
    <source>
        <dbReference type="ARBA" id="ARBA00023002"/>
    </source>
</evidence>
<dbReference type="Gene3D" id="3.40.50.720">
    <property type="entry name" value="NAD(P)-binding Rossmann-like Domain"/>
    <property type="match status" value="1"/>
</dbReference>
<dbReference type="PANTHER" id="PTHR43818:SF11">
    <property type="entry name" value="BCDNA.GH03377"/>
    <property type="match status" value="1"/>
</dbReference>
<protein>
    <recommendedName>
        <fullName evidence="6">Gfo/Idh/MocA family oxidoreductase</fullName>
    </recommendedName>
</protein>
<dbReference type="InterPro" id="IPR000683">
    <property type="entry name" value="Gfo/Idh/MocA-like_OxRdtase_N"/>
</dbReference>
<organism evidence="4 5">
    <name type="scientific">Kribbella ginsengisoli</name>
    <dbReference type="NCBI Taxonomy" id="363865"/>
    <lineage>
        <taxon>Bacteria</taxon>
        <taxon>Bacillati</taxon>
        <taxon>Actinomycetota</taxon>
        <taxon>Actinomycetes</taxon>
        <taxon>Propionibacteriales</taxon>
        <taxon>Kribbellaceae</taxon>
        <taxon>Kribbella</taxon>
    </lineage>
</organism>
<evidence type="ECO:0000259" key="2">
    <source>
        <dbReference type="Pfam" id="PF01408"/>
    </source>
</evidence>
<dbReference type="Pfam" id="PF01408">
    <property type="entry name" value="GFO_IDH_MocA"/>
    <property type="match status" value="1"/>
</dbReference>
<sequence>MSCRSGRQTVAMTTPIRLGIVGLGAMGRHLLAEALDHPDFTVTHAVDLAPATVAALQDEHPAVQFSTSIADVISAADVDAVYVATPPATHAALVVPALEAGQAVFCEKPLAVSADDAAAMLKAAEGKAAGVNFSLSDRQSTRYVEQAIADGRVGDVLGVEIRLSFPVWPRGFQAEATWVGERAQGGFVREVFSHFAYLTDRLVGPLRAVHTELEHRTPASETAAYGLMKAGEIPVQLSGLVGAAGPESYEWELRGTRQSYRLTGWRDLFVAEDNEWRPVELTGELGSEGTRLTLFAQAVRGEHPRDLADFAAGERVRSVVEAFHH</sequence>
<reference evidence="5" key="1">
    <citation type="journal article" date="2019" name="Int. J. Syst. Evol. Microbiol.">
        <title>The Global Catalogue of Microorganisms (GCM) 10K type strain sequencing project: providing services to taxonomists for standard genome sequencing and annotation.</title>
        <authorList>
            <consortium name="The Broad Institute Genomics Platform"/>
            <consortium name="The Broad Institute Genome Sequencing Center for Infectious Disease"/>
            <person name="Wu L."/>
            <person name="Ma J."/>
        </authorList>
    </citation>
    <scope>NUCLEOTIDE SEQUENCE [LARGE SCALE GENOMIC DNA]</scope>
    <source>
        <strain evidence="5">JCM 16928</strain>
    </source>
</reference>
<gene>
    <name evidence="4" type="ORF">GCM10022235_32250</name>
</gene>
<dbReference type="Gene3D" id="3.30.360.10">
    <property type="entry name" value="Dihydrodipicolinate Reductase, domain 2"/>
    <property type="match status" value="1"/>
</dbReference>
<dbReference type="SUPFAM" id="SSF51735">
    <property type="entry name" value="NAD(P)-binding Rossmann-fold domains"/>
    <property type="match status" value="1"/>
</dbReference>
<dbReference type="InterPro" id="IPR050463">
    <property type="entry name" value="Gfo/Idh/MocA_oxidrdct_glycsds"/>
</dbReference>
<accession>A0ABP6X8P5</accession>